<dbReference type="PANTHER" id="PTHR43434">
    <property type="entry name" value="PHOSPHOGLYCOLATE PHOSPHATASE"/>
    <property type="match status" value="1"/>
</dbReference>
<dbReference type="Gene3D" id="3.40.50.1000">
    <property type="entry name" value="HAD superfamily/HAD-like"/>
    <property type="match status" value="1"/>
</dbReference>
<dbReference type="RefSeq" id="WP_203741921.1">
    <property type="nucleotide sequence ID" value="NZ_BONF01000005.1"/>
</dbReference>
<dbReference type="GO" id="GO:0008967">
    <property type="term" value="F:phosphoglycolate phosphatase activity"/>
    <property type="evidence" value="ECO:0007669"/>
    <property type="project" value="TreeGrafter"/>
</dbReference>
<dbReference type="SUPFAM" id="SSF56784">
    <property type="entry name" value="HAD-like"/>
    <property type="match status" value="1"/>
</dbReference>
<accession>A0A8J3JK72</accession>
<dbReference type="EMBL" id="BONF01000005">
    <property type="protein sequence ID" value="GIF79474.1"/>
    <property type="molecule type" value="Genomic_DNA"/>
</dbReference>
<dbReference type="InterPro" id="IPR023214">
    <property type="entry name" value="HAD_sf"/>
</dbReference>
<organism evidence="1 2">
    <name type="scientific">Catellatospora bangladeshensis</name>
    <dbReference type="NCBI Taxonomy" id="310355"/>
    <lineage>
        <taxon>Bacteria</taxon>
        <taxon>Bacillati</taxon>
        <taxon>Actinomycetota</taxon>
        <taxon>Actinomycetes</taxon>
        <taxon>Micromonosporales</taxon>
        <taxon>Micromonosporaceae</taxon>
        <taxon>Catellatospora</taxon>
    </lineage>
</organism>
<dbReference type="AlphaFoldDB" id="A0A8J3JK72"/>
<dbReference type="Gene3D" id="1.10.150.240">
    <property type="entry name" value="Putative phosphatase, domain 2"/>
    <property type="match status" value="1"/>
</dbReference>
<dbReference type="GO" id="GO:0005829">
    <property type="term" value="C:cytosol"/>
    <property type="evidence" value="ECO:0007669"/>
    <property type="project" value="TreeGrafter"/>
</dbReference>
<dbReference type="PANTHER" id="PTHR43434:SF1">
    <property type="entry name" value="PHOSPHOGLYCOLATE PHOSPHATASE"/>
    <property type="match status" value="1"/>
</dbReference>
<reference evidence="1 2" key="1">
    <citation type="submission" date="2021-01" db="EMBL/GenBank/DDBJ databases">
        <title>Whole genome shotgun sequence of Catellatospora bangladeshensis NBRC 107357.</title>
        <authorList>
            <person name="Komaki H."/>
            <person name="Tamura T."/>
        </authorList>
    </citation>
    <scope>NUCLEOTIDE SEQUENCE [LARGE SCALE GENOMIC DNA]</scope>
    <source>
        <strain evidence="1 2">NBRC 107357</strain>
    </source>
</reference>
<dbReference type="InterPro" id="IPR050155">
    <property type="entry name" value="HAD-like_hydrolase_sf"/>
</dbReference>
<dbReference type="InterPro" id="IPR023198">
    <property type="entry name" value="PGP-like_dom2"/>
</dbReference>
<dbReference type="GO" id="GO:0006281">
    <property type="term" value="P:DNA repair"/>
    <property type="evidence" value="ECO:0007669"/>
    <property type="project" value="TreeGrafter"/>
</dbReference>
<proteinExistence type="predicted"/>
<comment type="caution">
    <text evidence="1">The sequence shown here is derived from an EMBL/GenBank/DDBJ whole genome shotgun (WGS) entry which is preliminary data.</text>
</comment>
<dbReference type="Proteomes" id="UP000601223">
    <property type="component" value="Unassembled WGS sequence"/>
</dbReference>
<evidence type="ECO:0000313" key="2">
    <source>
        <dbReference type="Proteomes" id="UP000601223"/>
    </source>
</evidence>
<dbReference type="Pfam" id="PF13242">
    <property type="entry name" value="Hydrolase_like"/>
    <property type="match status" value="1"/>
</dbReference>
<name>A0A8J3JK72_9ACTN</name>
<keyword evidence="2" id="KW-1185">Reference proteome</keyword>
<sequence length="218" mass="23991">MKRGTKHLVWDWNGTLIDDLHLVVSSTNAAFAAAAPGRSIAVTADEHRRDFRRPISEYYGSVLGRTVDEMEFAALDRVFHDNYRTGLESLLLAADALDALRGWTGTQSLLSMWFHRELIPTVHRYQLTSHFIRVDGLPERLGGEQAHKAGHLKRHLGEMRLDGADVVLIGDSIDDADAAKSVGARCVLYTGGFTDPDRLRAYGVPVADTLLEAVALAA</sequence>
<dbReference type="InterPro" id="IPR036412">
    <property type="entry name" value="HAD-like_sf"/>
</dbReference>
<evidence type="ECO:0000313" key="1">
    <source>
        <dbReference type="EMBL" id="GIF79474.1"/>
    </source>
</evidence>
<gene>
    <name evidence="1" type="ORF">Cba03nite_08230</name>
</gene>
<protein>
    <submittedName>
        <fullName evidence="1">Phosphatase</fullName>
    </submittedName>
</protein>